<reference evidence="5" key="1">
    <citation type="submission" date="2018-05" db="EMBL/GenBank/DDBJ databases">
        <authorList>
            <person name="Lanie J.A."/>
            <person name="Ng W.-L."/>
            <person name="Kazmierczak K.M."/>
            <person name="Andrzejewski T.M."/>
            <person name="Davidsen T.M."/>
            <person name="Wayne K.J."/>
            <person name="Tettelin H."/>
            <person name="Glass J.I."/>
            <person name="Rusch D."/>
            <person name="Podicherti R."/>
            <person name="Tsui H.-C.T."/>
            <person name="Winkler M.E."/>
        </authorList>
    </citation>
    <scope>NUCLEOTIDE SEQUENCE</scope>
</reference>
<dbReference type="InterPro" id="IPR008995">
    <property type="entry name" value="Mo/tungstate-bd_C_term_dom"/>
</dbReference>
<dbReference type="InterPro" id="IPR012340">
    <property type="entry name" value="NA-bd_OB-fold"/>
</dbReference>
<dbReference type="GO" id="GO:0140359">
    <property type="term" value="F:ABC-type transporter activity"/>
    <property type="evidence" value="ECO:0007669"/>
    <property type="project" value="InterPro"/>
</dbReference>
<dbReference type="InterPro" id="IPR017871">
    <property type="entry name" value="ABC_transporter-like_CS"/>
</dbReference>
<dbReference type="InterPro" id="IPR003439">
    <property type="entry name" value="ABC_transporter-like_ATP-bd"/>
</dbReference>
<dbReference type="GO" id="GO:0016887">
    <property type="term" value="F:ATP hydrolysis activity"/>
    <property type="evidence" value="ECO:0007669"/>
    <property type="project" value="InterPro"/>
</dbReference>
<dbReference type="InterPro" id="IPR003593">
    <property type="entry name" value="AAA+_ATPase"/>
</dbReference>
<organism evidence="5">
    <name type="scientific">marine metagenome</name>
    <dbReference type="NCBI Taxonomy" id="408172"/>
    <lineage>
        <taxon>unclassified sequences</taxon>
        <taxon>metagenomes</taxon>
        <taxon>ecological metagenomes</taxon>
    </lineage>
</organism>
<dbReference type="GO" id="GO:0005524">
    <property type="term" value="F:ATP binding"/>
    <property type="evidence" value="ECO:0007669"/>
    <property type="project" value="UniProtKB-KW"/>
</dbReference>
<name>A0A381ZWX7_9ZZZZ</name>
<dbReference type="Pfam" id="PF17912">
    <property type="entry name" value="OB_MalK"/>
    <property type="match status" value="1"/>
</dbReference>
<dbReference type="InterPro" id="IPR047641">
    <property type="entry name" value="ABC_transpr_MalK/UgpC-like"/>
</dbReference>
<dbReference type="PROSITE" id="PS50893">
    <property type="entry name" value="ABC_TRANSPORTER_2"/>
    <property type="match status" value="1"/>
</dbReference>
<dbReference type="InterPro" id="IPR015855">
    <property type="entry name" value="ABC_transpr_MalK-like"/>
</dbReference>
<protein>
    <recommendedName>
        <fullName evidence="4">ABC transporter domain-containing protein</fullName>
    </recommendedName>
</protein>
<keyword evidence="3" id="KW-0067">ATP-binding</keyword>
<dbReference type="PANTHER" id="PTHR43875:SF1">
    <property type="entry name" value="OSMOPROTECTIVE COMPOUNDS UPTAKE ATP-BINDING PROTEIN GGTA"/>
    <property type="match status" value="1"/>
</dbReference>
<dbReference type="InterPro" id="IPR027417">
    <property type="entry name" value="P-loop_NTPase"/>
</dbReference>
<dbReference type="Gene3D" id="2.40.50.140">
    <property type="entry name" value="Nucleic acid-binding proteins"/>
    <property type="match status" value="1"/>
</dbReference>
<evidence type="ECO:0000256" key="1">
    <source>
        <dbReference type="ARBA" id="ARBA00022448"/>
    </source>
</evidence>
<sequence length="357" mass="38169">MASVRLDNLCKNFGAVRAVDGVSLEIPDGELMVLVGPSGCGKSTLLRLVAGLEEATSGGIFLDDREVSRVKPQDRDVAMVFQNYALFPHLNVEQNMAFSLKFRKVAKPEIRLRVAEAAEVLGLAGLLRRKPAELSGGQRQRVALGRAMVCKPKVFLLDEPLSNLDTRMRAGMRAEIAELHRRLGTTMIFVTHDQTEAMTLGQRLCVLDLGQVMQTGSPMDLYRRPAHRFVGDFIGTPGMNFVRGRLEERDGGLAFVGSGDNLALGLGGDLAKHAGGEVEMGIRPENISLAAGAGDAMGTVQGCETLGHESLLRVRCGDHELVVRVPGAGAGGLAKVGLRFDLNAAAWFDAATGQALG</sequence>
<dbReference type="SUPFAM" id="SSF52540">
    <property type="entry name" value="P-loop containing nucleoside triphosphate hydrolases"/>
    <property type="match status" value="1"/>
</dbReference>
<keyword evidence="2" id="KW-0547">Nucleotide-binding</keyword>
<dbReference type="Gene3D" id="2.40.50.100">
    <property type="match status" value="1"/>
</dbReference>
<dbReference type="SMART" id="SM00382">
    <property type="entry name" value="AAA"/>
    <property type="match status" value="1"/>
</dbReference>
<dbReference type="GO" id="GO:0055052">
    <property type="term" value="C:ATP-binding cassette (ABC) transporter complex, substrate-binding subunit-containing"/>
    <property type="evidence" value="ECO:0007669"/>
    <property type="project" value="TreeGrafter"/>
</dbReference>
<proteinExistence type="predicted"/>
<dbReference type="EMBL" id="UINC01022993">
    <property type="protein sequence ID" value="SVA93776.1"/>
    <property type="molecule type" value="Genomic_DNA"/>
</dbReference>
<dbReference type="InterPro" id="IPR040582">
    <property type="entry name" value="OB_MalK-like"/>
</dbReference>
<dbReference type="FunFam" id="3.40.50.300:FF:000042">
    <property type="entry name" value="Maltose/maltodextrin ABC transporter, ATP-binding protein"/>
    <property type="match status" value="1"/>
</dbReference>
<dbReference type="Gene3D" id="3.40.50.300">
    <property type="entry name" value="P-loop containing nucleotide triphosphate hydrolases"/>
    <property type="match status" value="1"/>
</dbReference>
<evidence type="ECO:0000256" key="3">
    <source>
        <dbReference type="ARBA" id="ARBA00022840"/>
    </source>
</evidence>
<dbReference type="Pfam" id="PF00005">
    <property type="entry name" value="ABC_tran"/>
    <property type="match status" value="1"/>
</dbReference>
<dbReference type="AlphaFoldDB" id="A0A381ZWX7"/>
<feature type="domain" description="ABC transporter" evidence="4">
    <location>
        <begin position="4"/>
        <end position="234"/>
    </location>
</feature>
<evidence type="ECO:0000256" key="2">
    <source>
        <dbReference type="ARBA" id="ARBA00022741"/>
    </source>
</evidence>
<gene>
    <name evidence="5" type="ORF">METZ01_LOCUS146630</name>
</gene>
<evidence type="ECO:0000259" key="4">
    <source>
        <dbReference type="PROSITE" id="PS50893"/>
    </source>
</evidence>
<evidence type="ECO:0000313" key="5">
    <source>
        <dbReference type="EMBL" id="SVA93776.1"/>
    </source>
</evidence>
<keyword evidence="1" id="KW-0813">Transport</keyword>
<accession>A0A381ZWX7</accession>
<dbReference type="GO" id="GO:0008643">
    <property type="term" value="P:carbohydrate transport"/>
    <property type="evidence" value="ECO:0007669"/>
    <property type="project" value="InterPro"/>
</dbReference>
<dbReference type="SUPFAM" id="SSF50331">
    <property type="entry name" value="MOP-like"/>
    <property type="match status" value="1"/>
</dbReference>
<dbReference type="PANTHER" id="PTHR43875">
    <property type="entry name" value="MALTODEXTRIN IMPORT ATP-BINDING PROTEIN MSMX"/>
    <property type="match status" value="1"/>
</dbReference>
<dbReference type="PROSITE" id="PS00211">
    <property type="entry name" value="ABC_TRANSPORTER_1"/>
    <property type="match status" value="1"/>
</dbReference>
<dbReference type="CDD" id="cd03301">
    <property type="entry name" value="ABC_MalK_N"/>
    <property type="match status" value="1"/>
</dbReference>